<name>A0A3M7QGV8_BRAPC</name>
<sequence>MEKILNALGRPHFVIQPNGTSDQDFHLLFKNCYFFYKIQNGFKKHFEKNDESKFIILFTEIKIKNEPKSVIKHVKKI</sequence>
<proteinExistence type="predicted"/>
<organism evidence="1 2">
    <name type="scientific">Brachionus plicatilis</name>
    <name type="common">Marine rotifer</name>
    <name type="synonym">Brachionus muelleri</name>
    <dbReference type="NCBI Taxonomy" id="10195"/>
    <lineage>
        <taxon>Eukaryota</taxon>
        <taxon>Metazoa</taxon>
        <taxon>Spiralia</taxon>
        <taxon>Gnathifera</taxon>
        <taxon>Rotifera</taxon>
        <taxon>Eurotatoria</taxon>
        <taxon>Monogononta</taxon>
        <taxon>Pseudotrocha</taxon>
        <taxon>Ploima</taxon>
        <taxon>Brachionidae</taxon>
        <taxon>Brachionus</taxon>
    </lineage>
</organism>
<dbReference type="EMBL" id="REGN01006277">
    <property type="protein sequence ID" value="RNA10168.1"/>
    <property type="molecule type" value="Genomic_DNA"/>
</dbReference>
<comment type="caution">
    <text evidence="1">The sequence shown here is derived from an EMBL/GenBank/DDBJ whole genome shotgun (WGS) entry which is preliminary data.</text>
</comment>
<evidence type="ECO:0000313" key="1">
    <source>
        <dbReference type="EMBL" id="RNA10168.1"/>
    </source>
</evidence>
<reference evidence="1 2" key="1">
    <citation type="journal article" date="2018" name="Sci. Rep.">
        <title>Genomic signatures of local adaptation to the degree of environmental predictability in rotifers.</title>
        <authorList>
            <person name="Franch-Gras L."/>
            <person name="Hahn C."/>
            <person name="Garcia-Roger E.M."/>
            <person name="Carmona M.J."/>
            <person name="Serra M."/>
            <person name="Gomez A."/>
        </authorList>
    </citation>
    <scope>NUCLEOTIDE SEQUENCE [LARGE SCALE GENOMIC DNA]</scope>
    <source>
        <strain evidence="1">HYR1</strain>
    </source>
</reference>
<accession>A0A3M7QGV8</accession>
<dbReference type="AlphaFoldDB" id="A0A3M7QGV8"/>
<gene>
    <name evidence="1" type="ORF">BpHYR1_031660</name>
</gene>
<keyword evidence="2" id="KW-1185">Reference proteome</keyword>
<protein>
    <submittedName>
        <fullName evidence="1">Uncharacterized protein</fullName>
    </submittedName>
</protein>
<dbReference type="Proteomes" id="UP000276133">
    <property type="component" value="Unassembled WGS sequence"/>
</dbReference>
<evidence type="ECO:0000313" key="2">
    <source>
        <dbReference type="Proteomes" id="UP000276133"/>
    </source>
</evidence>